<accession>A0A4R9K8P7</accession>
<feature type="domain" description="HTH araC/xylS-type" evidence="3">
    <location>
        <begin position="206"/>
        <end position="304"/>
    </location>
</feature>
<dbReference type="InterPro" id="IPR009594">
    <property type="entry name" value="Tscrpt_reg_HTH_AraC_N"/>
</dbReference>
<evidence type="ECO:0000259" key="3">
    <source>
        <dbReference type="PROSITE" id="PS01124"/>
    </source>
</evidence>
<reference evidence="4" key="1">
    <citation type="journal article" date="2019" name="PLoS Negl. Trop. Dis.">
        <title>Revisiting the worldwide diversity of Leptospira species in the environment.</title>
        <authorList>
            <person name="Vincent A.T."/>
            <person name="Schiettekatte O."/>
            <person name="Bourhy P."/>
            <person name="Veyrier F.J."/>
            <person name="Picardeau M."/>
        </authorList>
    </citation>
    <scope>NUCLEOTIDE SEQUENCE [LARGE SCALE GENOMIC DNA]</scope>
    <source>
        <strain evidence="4">201702455</strain>
    </source>
</reference>
<dbReference type="Proteomes" id="UP000297762">
    <property type="component" value="Unassembled WGS sequence"/>
</dbReference>
<dbReference type="GO" id="GO:0003700">
    <property type="term" value="F:DNA-binding transcription factor activity"/>
    <property type="evidence" value="ECO:0007669"/>
    <property type="project" value="InterPro"/>
</dbReference>
<name>A0A4R9K8P7_9LEPT</name>
<dbReference type="OrthoDB" id="320050at2"/>
<organism evidence="4 5">
    <name type="scientific">Leptospira sarikeiensis</name>
    <dbReference type="NCBI Taxonomy" id="2484943"/>
    <lineage>
        <taxon>Bacteria</taxon>
        <taxon>Pseudomonadati</taxon>
        <taxon>Spirochaetota</taxon>
        <taxon>Spirochaetia</taxon>
        <taxon>Leptospirales</taxon>
        <taxon>Leptospiraceae</taxon>
        <taxon>Leptospira</taxon>
    </lineage>
</organism>
<dbReference type="InterPro" id="IPR018060">
    <property type="entry name" value="HTH_AraC"/>
</dbReference>
<dbReference type="SUPFAM" id="SSF46689">
    <property type="entry name" value="Homeodomain-like"/>
    <property type="match status" value="2"/>
</dbReference>
<keyword evidence="1" id="KW-0805">Transcription regulation</keyword>
<dbReference type="InterPro" id="IPR009057">
    <property type="entry name" value="Homeodomain-like_sf"/>
</dbReference>
<evidence type="ECO:0000256" key="1">
    <source>
        <dbReference type="ARBA" id="ARBA00023015"/>
    </source>
</evidence>
<dbReference type="SMART" id="SM00342">
    <property type="entry name" value="HTH_ARAC"/>
    <property type="match status" value="1"/>
</dbReference>
<keyword evidence="2" id="KW-0804">Transcription</keyword>
<dbReference type="Pfam" id="PF12833">
    <property type="entry name" value="HTH_18"/>
    <property type="match status" value="1"/>
</dbReference>
<dbReference type="PANTHER" id="PTHR43436:SF1">
    <property type="entry name" value="TRANSCRIPTIONAL REGULATORY PROTEIN"/>
    <property type="match status" value="1"/>
</dbReference>
<dbReference type="EMBL" id="RQGF01000020">
    <property type="protein sequence ID" value="TGL62067.1"/>
    <property type="molecule type" value="Genomic_DNA"/>
</dbReference>
<dbReference type="RefSeq" id="WP_135649155.1">
    <property type="nucleotide sequence ID" value="NZ_RQGF01000020.1"/>
</dbReference>
<dbReference type="PANTHER" id="PTHR43436">
    <property type="entry name" value="ARAC-FAMILY TRANSCRIPTIONAL REGULATOR"/>
    <property type="match status" value="1"/>
</dbReference>
<dbReference type="GO" id="GO:0043565">
    <property type="term" value="F:sequence-specific DNA binding"/>
    <property type="evidence" value="ECO:0007669"/>
    <property type="project" value="InterPro"/>
</dbReference>
<dbReference type="PROSITE" id="PS01124">
    <property type="entry name" value="HTH_ARAC_FAMILY_2"/>
    <property type="match status" value="1"/>
</dbReference>
<keyword evidence="5" id="KW-1185">Reference proteome</keyword>
<dbReference type="Gene3D" id="1.10.10.60">
    <property type="entry name" value="Homeodomain-like"/>
    <property type="match status" value="1"/>
</dbReference>
<sequence length="315" mass="35300">MRKKIIGSSDPILTTNQKVLDQIIPLTEKFGEGRTETVIPFLSVIRRSNPTSFVPGVLTPSFCLIVQGAKKIHLGKEKIQYYAGDFVASLIDMPAQGHVMTASKSKPFISLRIDFTKKEIADVISEAGIHVKPRDNGLNSAAFVGKTDPDILELFVKLLKLLDKPEESLFVSELVKREMIFRLMKGEYGHLFFQPVIFDKKVNGVGKVIEWIKNNYATPFTVEKLAKIHNMSVSGLHQKFKTITTMSPLQYQKQLRLQEARRLILSGSADAASAAFDVGYESPSQFSREYKRLFGQPPMKDIKSLRKSPGLDPSI</sequence>
<proteinExistence type="predicted"/>
<comment type="caution">
    <text evidence="4">The sequence shown here is derived from an EMBL/GenBank/DDBJ whole genome shotgun (WGS) entry which is preliminary data.</text>
</comment>
<evidence type="ECO:0000313" key="5">
    <source>
        <dbReference type="Proteomes" id="UP000297762"/>
    </source>
</evidence>
<evidence type="ECO:0000313" key="4">
    <source>
        <dbReference type="EMBL" id="TGL62067.1"/>
    </source>
</evidence>
<dbReference type="Pfam" id="PF06719">
    <property type="entry name" value="AraC_N"/>
    <property type="match status" value="1"/>
</dbReference>
<evidence type="ECO:0000256" key="2">
    <source>
        <dbReference type="ARBA" id="ARBA00023163"/>
    </source>
</evidence>
<protein>
    <submittedName>
        <fullName evidence="4">AraC family transcriptional regulator</fullName>
    </submittedName>
</protein>
<gene>
    <name evidence="4" type="ORF">EHQ64_08995</name>
</gene>
<dbReference type="AlphaFoldDB" id="A0A4R9K8P7"/>